<dbReference type="AlphaFoldDB" id="A0A6M3L2Y2"/>
<evidence type="ECO:0000313" key="1">
    <source>
        <dbReference type="EMBL" id="QJA88700.1"/>
    </source>
</evidence>
<proteinExistence type="predicted"/>
<organism evidence="1">
    <name type="scientific">viral metagenome</name>
    <dbReference type="NCBI Taxonomy" id="1070528"/>
    <lineage>
        <taxon>unclassified sequences</taxon>
        <taxon>metagenomes</taxon>
        <taxon>organismal metagenomes</taxon>
    </lineage>
</organism>
<gene>
    <name evidence="1" type="ORF">MM415B02705_0007</name>
</gene>
<dbReference type="EMBL" id="MT142798">
    <property type="protein sequence ID" value="QJA88700.1"/>
    <property type="molecule type" value="Genomic_DNA"/>
</dbReference>
<accession>A0A6M3L2Y2</accession>
<reference evidence="1" key="1">
    <citation type="submission" date="2020-03" db="EMBL/GenBank/DDBJ databases">
        <title>The deep terrestrial virosphere.</title>
        <authorList>
            <person name="Holmfeldt K."/>
            <person name="Nilsson E."/>
            <person name="Simone D."/>
            <person name="Lopez-Fernandez M."/>
            <person name="Wu X."/>
            <person name="de Brujin I."/>
            <person name="Lundin D."/>
            <person name="Andersson A."/>
            <person name="Bertilsson S."/>
            <person name="Dopson M."/>
        </authorList>
    </citation>
    <scope>NUCLEOTIDE SEQUENCE</scope>
    <source>
        <strain evidence="1">MM415B02705</strain>
    </source>
</reference>
<sequence length="72" mass="8049">MKLISTDKGVITMGDAWDYKIQKAGMVWELALRIIPTEPSSGGRWTEGSYIDHAQEVLKKAHEAIEAVFSDK</sequence>
<protein>
    <submittedName>
        <fullName evidence="1">Uncharacterized protein</fullName>
    </submittedName>
</protein>
<name>A0A6M3L2Y2_9ZZZZ</name>